<reference evidence="1" key="1">
    <citation type="submission" date="2023-04" db="EMBL/GenBank/DDBJ databases">
        <title>Phytophthora lilii NBRC 32176.</title>
        <authorList>
            <person name="Ichikawa N."/>
            <person name="Sato H."/>
            <person name="Tonouchi N."/>
        </authorList>
    </citation>
    <scope>NUCLEOTIDE SEQUENCE</scope>
    <source>
        <strain evidence="1">NBRC 32176</strain>
    </source>
</reference>
<keyword evidence="2" id="KW-1185">Reference proteome</keyword>
<dbReference type="EMBL" id="BSXW01000943">
    <property type="protein sequence ID" value="GMF31933.1"/>
    <property type="molecule type" value="Genomic_DNA"/>
</dbReference>
<gene>
    <name evidence="1" type="ORF">Plil01_001365900</name>
</gene>
<dbReference type="AlphaFoldDB" id="A0A9W6X5H0"/>
<evidence type="ECO:0000313" key="1">
    <source>
        <dbReference type="EMBL" id="GMF31933.1"/>
    </source>
</evidence>
<proteinExistence type="predicted"/>
<dbReference type="OrthoDB" id="126095at2759"/>
<organism evidence="1 2">
    <name type="scientific">Phytophthora lilii</name>
    <dbReference type="NCBI Taxonomy" id="2077276"/>
    <lineage>
        <taxon>Eukaryota</taxon>
        <taxon>Sar</taxon>
        <taxon>Stramenopiles</taxon>
        <taxon>Oomycota</taxon>
        <taxon>Peronosporomycetes</taxon>
        <taxon>Peronosporales</taxon>
        <taxon>Peronosporaceae</taxon>
        <taxon>Phytophthora</taxon>
    </lineage>
</organism>
<sequence>MSTIATECQRVAQIFIKTVEVGSRSLWGSNAERSQCRHKAFAFQTRFGQPALFATLTPNTDNSLVLGHYTRISSLESLFDILESRLPEQAELKEASLRNDGASTRLHFIKFVLGINPKQKNGCLSVACWVTCLKAHKDACFGNGWRHMHNIVSNDLPIAVEECGCSQCGASFSNFVSVPIPDTARKDPAKASQGSHKRSKVREPVLIQCRLCHFQFSLQHLLRNALLHCRPQQWPLSTIQTRS</sequence>
<evidence type="ECO:0000313" key="2">
    <source>
        <dbReference type="Proteomes" id="UP001165083"/>
    </source>
</evidence>
<comment type="caution">
    <text evidence="1">The sequence shown here is derived from an EMBL/GenBank/DDBJ whole genome shotgun (WGS) entry which is preliminary data.</text>
</comment>
<name>A0A9W6X5H0_9STRA</name>
<dbReference type="Proteomes" id="UP001165083">
    <property type="component" value="Unassembled WGS sequence"/>
</dbReference>
<accession>A0A9W6X5H0</accession>
<protein>
    <submittedName>
        <fullName evidence="1">Unnamed protein product</fullName>
    </submittedName>
</protein>